<feature type="compositionally biased region" description="Low complexity" evidence="1">
    <location>
        <begin position="16"/>
        <end position="28"/>
    </location>
</feature>
<accession>A0A5J4WC60</accession>
<feature type="region of interest" description="Disordered" evidence="1">
    <location>
        <begin position="1"/>
        <end position="34"/>
    </location>
</feature>
<evidence type="ECO:0000313" key="2">
    <source>
        <dbReference type="EMBL" id="KAA6391959.1"/>
    </source>
</evidence>
<dbReference type="EMBL" id="SNRW01002706">
    <property type="protein sequence ID" value="KAA6391959.1"/>
    <property type="molecule type" value="Genomic_DNA"/>
</dbReference>
<name>A0A5J4WC60_9EUKA</name>
<protein>
    <submittedName>
        <fullName evidence="2">Uncharacterized protein</fullName>
    </submittedName>
</protein>
<dbReference type="Proteomes" id="UP000324800">
    <property type="component" value="Unassembled WGS sequence"/>
</dbReference>
<comment type="caution">
    <text evidence="2">The sequence shown here is derived from an EMBL/GenBank/DDBJ whole genome shotgun (WGS) entry which is preliminary data.</text>
</comment>
<organism evidence="2 3">
    <name type="scientific">Streblomastix strix</name>
    <dbReference type="NCBI Taxonomy" id="222440"/>
    <lineage>
        <taxon>Eukaryota</taxon>
        <taxon>Metamonada</taxon>
        <taxon>Preaxostyla</taxon>
        <taxon>Oxymonadida</taxon>
        <taxon>Streblomastigidae</taxon>
        <taxon>Streblomastix</taxon>
    </lineage>
</organism>
<gene>
    <name evidence="2" type="ORF">EZS28_012515</name>
</gene>
<dbReference type="AlphaFoldDB" id="A0A5J4WC60"/>
<reference evidence="2 3" key="1">
    <citation type="submission" date="2019-03" db="EMBL/GenBank/DDBJ databases">
        <title>Single cell metagenomics reveals metabolic interactions within the superorganism composed of flagellate Streblomastix strix and complex community of Bacteroidetes bacteria on its surface.</title>
        <authorList>
            <person name="Treitli S.C."/>
            <person name="Kolisko M."/>
            <person name="Husnik F."/>
            <person name="Keeling P."/>
            <person name="Hampl V."/>
        </authorList>
    </citation>
    <scope>NUCLEOTIDE SEQUENCE [LARGE SCALE GENOMIC DNA]</scope>
    <source>
        <strain evidence="2">ST1C</strain>
    </source>
</reference>
<evidence type="ECO:0000313" key="3">
    <source>
        <dbReference type="Proteomes" id="UP000324800"/>
    </source>
</evidence>
<sequence length="176" mass="19557">MDAIQDHSKNARQFRQLDTQQTLTQGTDSSLAGEQPIEQLDLDVRILESIPGASMHEINFYATNMSNTQVQEVTQRAAQAPQLLQHTKISAADRQLLPPFLTIDTHASGIQQQSLEFLELGILTILYILEGNLTEALIDIVFGLVLALRQEERANMTTIRLFLGSTPIDSMEIATP</sequence>
<evidence type="ECO:0000256" key="1">
    <source>
        <dbReference type="SAM" id="MobiDB-lite"/>
    </source>
</evidence>
<proteinExistence type="predicted"/>